<dbReference type="SFLD" id="SFLDS00003">
    <property type="entry name" value="Haloacid_Dehalogenase"/>
    <property type="match status" value="1"/>
</dbReference>
<evidence type="ECO:0000256" key="4">
    <source>
        <dbReference type="ARBA" id="ARBA00013078"/>
    </source>
</evidence>
<dbReference type="Gene3D" id="3.40.50.1000">
    <property type="entry name" value="HAD superfamily/HAD-like"/>
    <property type="match status" value="1"/>
</dbReference>
<dbReference type="PANTHER" id="PTHR43434">
    <property type="entry name" value="PHOSPHOGLYCOLATE PHOSPHATASE"/>
    <property type="match status" value="1"/>
</dbReference>
<dbReference type="InterPro" id="IPR036412">
    <property type="entry name" value="HAD-like_sf"/>
</dbReference>
<dbReference type="InterPro" id="IPR006439">
    <property type="entry name" value="HAD-SF_hydro_IA"/>
</dbReference>
<protein>
    <recommendedName>
        <fullName evidence="4">phosphoglycolate phosphatase</fullName>
        <ecNumber evidence="4">3.1.3.18</ecNumber>
    </recommendedName>
</protein>
<comment type="similarity">
    <text evidence="3">Belongs to the HAD-like hydrolase superfamily. CbbY/CbbZ/Gph/YieH family.</text>
</comment>
<evidence type="ECO:0000256" key="3">
    <source>
        <dbReference type="ARBA" id="ARBA00006171"/>
    </source>
</evidence>
<dbReference type="InterPro" id="IPR050155">
    <property type="entry name" value="HAD-like_hydrolase_sf"/>
</dbReference>
<comment type="pathway">
    <text evidence="2">Organic acid metabolism; glycolate biosynthesis; glycolate from 2-phosphoglycolate: step 1/1.</text>
</comment>
<name>A0A212IWW6_9PROT</name>
<evidence type="ECO:0000256" key="1">
    <source>
        <dbReference type="ARBA" id="ARBA00000830"/>
    </source>
</evidence>
<dbReference type="SUPFAM" id="SSF56784">
    <property type="entry name" value="HAD-like"/>
    <property type="match status" value="1"/>
</dbReference>
<dbReference type="GO" id="GO:0006281">
    <property type="term" value="P:DNA repair"/>
    <property type="evidence" value="ECO:0007669"/>
    <property type="project" value="TreeGrafter"/>
</dbReference>
<evidence type="ECO:0000313" key="5">
    <source>
        <dbReference type="EMBL" id="SBV91652.1"/>
    </source>
</evidence>
<reference evidence="5" key="1">
    <citation type="submission" date="2016-04" db="EMBL/GenBank/DDBJ databases">
        <authorList>
            <person name="Evans L.H."/>
            <person name="Alamgir A."/>
            <person name="Owens N."/>
            <person name="Weber N.D."/>
            <person name="Virtaneva K."/>
            <person name="Barbian K."/>
            <person name="Babar A."/>
            <person name="Rosenke K."/>
        </authorList>
    </citation>
    <scope>NUCLEOTIDE SEQUENCE</scope>
    <source>
        <strain evidence="5">86</strain>
    </source>
</reference>
<accession>A0A212IWW6</accession>
<sequence length="247" mass="26413">MRVPHVKAVLFDLGETLYTYADIPLDWTSRYGAALARGFAAAGLTVADRDLALARSHLAGFNTRRVPREIEFGSDRVFAAALRGLDLSPCEVEAVAVGFFTDFRQSLRPYPETVAVLQGLRRHGLRTGALTDVPYGMPARFVWADLRDCGVLDLLDACLTSVQAGYRKPHPAGILKLCAALAVAPGEAIYVGNEEKDVLGARNAGIAAVLVARDGVARAWGQSATVGDLTGCFDVLGIEPRAVETTD</sequence>
<dbReference type="PRINTS" id="PR00413">
    <property type="entry name" value="HADHALOGNASE"/>
</dbReference>
<dbReference type="PANTHER" id="PTHR43434:SF1">
    <property type="entry name" value="PHOSPHOGLYCOLATE PHOSPHATASE"/>
    <property type="match status" value="1"/>
</dbReference>
<evidence type="ECO:0000256" key="2">
    <source>
        <dbReference type="ARBA" id="ARBA00004818"/>
    </source>
</evidence>
<dbReference type="SFLD" id="SFLDG01129">
    <property type="entry name" value="C1.5:_HAD__Beta-PGM__Phosphata"/>
    <property type="match status" value="1"/>
</dbReference>
<dbReference type="GO" id="GO:0008967">
    <property type="term" value="F:phosphoglycolate phosphatase activity"/>
    <property type="evidence" value="ECO:0007669"/>
    <property type="project" value="UniProtKB-EC"/>
</dbReference>
<dbReference type="AlphaFoldDB" id="A0A212IWW6"/>
<gene>
    <name evidence="5" type="ORF">KL86APRO_10153</name>
</gene>
<dbReference type="EMBL" id="FLUO01000001">
    <property type="protein sequence ID" value="SBV91652.1"/>
    <property type="molecule type" value="Genomic_DNA"/>
</dbReference>
<dbReference type="EC" id="3.1.3.18" evidence="4"/>
<dbReference type="Pfam" id="PF00702">
    <property type="entry name" value="Hydrolase"/>
    <property type="match status" value="1"/>
</dbReference>
<comment type="catalytic activity">
    <reaction evidence="1">
        <text>2-phosphoglycolate + H2O = glycolate + phosphate</text>
        <dbReference type="Rhea" id="RHEA:14369"/>
        <dbReference type="ChEBI" id="CHEBI:15377"/>
        <dbReference type="ChEBI" id="CHEBI:29805"/>
        <dbReference type="ChEBI" id="CHEBI:43474"/>
        <dbReference type="ChEBI" id="CHEBI:58033"/>
        <dbReference type="EC" id="3.1.3.18"/>
    </reaction>
</comment>
<organism evidence="5">
    <name type="scientific">uncultured Alphaproteobacteria bacterium</name>
    <dbReference type="NCBI Taxonomy" id="91750"/>
    <lineage>
        <taxon>Bacteria</taxon>
        <taxon>Pseudomonadati</taxon>
        <taxon>Pseudomonadota</taxon>
        <taxon>Alphaproteobacteria</taxon>
        <taxon>environmental samples</taxon>
    </lineage>
</organism>
<proteinExistence type="inferred from homology"/>
<dbReference type="InterPro" id="IPR023214">
    <property type="entry name" value="HAD_sf"/>
</dbReference>